<dbReference type="AlphaFoldDB" id="A0A7J2U6A6"/>
<dbReference type="Gene3D" id="3.40.50.1970">
    <property type="match status" value="1"/>
</dbReference>
<reference evidence="2" key="1">
    <citation type="journal article" date="2020" name="mSystems">
        <title>Genome- and Community-Level Interaction Insights into Carbon Utilization and Element Cycling Functions of Hydrothermarchaeota in Hydrothermal Sediment.</title>
        <authorList>
            <person name="Zhou Z."/>
            <person name="Liu Y."/>
            <person name="Xu W."/>
            <person name="Pan J."/>
            <person name="Luo Z.H."/>
            <person name="Li M."/>
        </authorList>
    </citation>
    <scope>NUCLEOTIDE SEQUENCE [LARGE SCALE GENOMIC DNA]</scope>
    <source>
        <strain evidence="2">SpSt-125</strain>
    </source>
</reference>
<dbReference type="GO" id="GO:0016787">
    <property type="term" value="F:hydrolase activity"/>
    <property type="evidence" value="ECO:0007669"/>
    <property type="project" value="InterPro"/>
</dbReference>
<dbReference type="EMBL" id="DSEU01000069">
    <property type="protein sequence ID" value="HEM67813.1"/>
    <property type="molecule type" value="Genomic_DNA"/>
</dbReference>
<dbReference type="Pfam" id="PF00731">
    <property type="entry name" value="AIRC"/>
    <property type="match status" value="1"/>
</dbReference>
<dbReference type="InterPro" id="IPR039476">
    <property type="entry name" value="P2CMN_synthase_LarB"/>
</dbReference>
<dbReference type="GO" id="GO:0006189">
    <property type="term" value="P:'de novo' IMP biosynthetic process"/>
    <property type="evidence" value="ECO:0007669"/>
    <property type="project" value="InterPro"/>
</dbReference>
<dbReference type="NCBIfam" id="NF033503">
    <property type="entry name" value="LarB"/>
    <property type="match status" value="1"/>
</dbReference>
<protein>
    <submittedName>
        <fullName evidence="2">Nickel pincer cofactor biosynthesis protein LarB</fullName>
    </submittedName>
</protein>
<sequence>MRRILEYVAKGVITVDEALKEVRLFALEQVENSIRFDIGRELRRDVPEIIFGEGKSVEELLKLVTAVTPKIGRVIVSRLRKDHVEVLKNLGAEGFSVEVNERGRIAVIRVRNYEKPVYNCKVGVVTAGTADIGVAEEARTIVEEMGCRTIALYDVGIAGFQRVLEAVKTLKKEDVDVAIVVAGMEGALPSVIAALLDIPVIGVPTSVGYGAGGGGMAALYSMLQACPLGLAVVNIDNGVNAGIVAGLIGRRIAFYKQR</sequence>
<dbReference type="InterPro" id="IPR000031">
    <property type="entry name" value="PurE_dom"/>
</dbReference>
<comment type="caution">
    <text evidence="2">The sequence shown here is derived from an EMBL/GenBank/DDBJ whole genome shotgun (WGS) entry which is preliminary data.</text>
</comment>
<evidence type="ECO:0000313" key="2">
    <source>
        <dbReference type="EMBL" id="HEM67813.1"/>
    </source>
</evidence>
<dbReference type="SMART" id="SM01001">
    <property type="entry name" value="AIRC"/>
    <property type="match status" value="1"/>
</dbReference>
<dbReference type="SUPFAM" id="SSF52255">
    <property type="entry name" value="N5-CAIR mutase (phosphoribosylaminoimidazole carboxylase, PurE)"/>
    <property type="match status" value="1"/>
</dbReference>
<organism evidence="2">
    <name type="scientific">Ignisphaera aggregans</name>
    <dbReference type="NCBI Taxonomy" id="334771"/>
    <lineage>
        <taxon>Archaea</taxon>
        <taxon>Thermoproteota</taxon>
        <taxon>Thermoprotei</taxon>
        <taxon>Desulfurococcales</taxon>
        <taxon>Desulfurococcaceae</taxon>
        <taxon>Ignisphaera</taxon>
    </lineage>
</organism>
<evidence type="ECO:0000259" key="1">
    <source>
        <dbReference type="SMART" id="SM01001"/>
    </source>
</evidence>
<proteinExistence type="predicted"/>
<gene>
    <name evidence="2" type="primary">larB</name>
    <name evidence="2" type="ORF">ENO26_09675</name>
</gene>
<accession>A0A7J2U6A6</accession>
<name>A0A7J2U6A6_9CREN</name>
<dbReference type="PANTHER" id="PTHR43064:SF1">
    <property type="entry name" value="SLL1489 PROTEIN"/>
    <property type="match status" value="1"/>
</dbReference>
<feature type="domain" description="PurE" evidence="1">
    <location>
        <begin position="120"/>
        <end position="258"/>
    </location>
</feature>
<dbReference type="PANTHER" id="PTHR43064">
    <property type="entry name" value="PHOSPHORIBOSYLAMINOIMIDAZOLE CARBOXYLASE-RELATED"/>
    <property type="match status" value="1"/>
</dbReference>